<reference evidence="2 3" key="1">
    <citation type="journal article" date="2019" name="Nat. Ecol. Evol.">
        <title>Megaphylogeny resolves global patterns of mushroom evolution.</title>
        <authorList>
            <person name="Varga T."/>
            <person name="Krizsan K."/>
            <person name="Foldi C."/>
            <person name="Dima B."/>
            <person name="Sanchez-Garcia M."/>
            <person name="Sanchez-Ramirez S."/>
            <person name="Szollosi G.J."/>
            <person name="Szarkandi J.G."/>
            <person name="Papp V."/>
            <person name="Albert L."/>
            <person name="Andreopoulos W."/>
            <person name="Angelini C."/>
            <person name="Antonin V."/>
            <person name="Barry K.W."/>
            <person name="Bougher N.L."/>
            <person name="Buchanan P."/>
            <person name="Buyck B."/>
            <person name="Bense V."/>
            <person name="Catcheside P."/>
            <person name="Chovatia M."/>
            <person name="Cooper J."/>
            <person name="Damon W."/>
            <person name="Desjardin D."/>
            <person name="Finy P."/>
            <person name="Geml J."/>
            <person name="Haridas S."/>
            <person name="Hughes K."/>
            <person name="Justo A."/>
            <person name="Karasinski D."/>
            <person name="Kautmanova I."/>
            <person name="Kiss B."/>
            <person name="Kocsube S."/>
            <person name="Kotiranta H."/>
            <person name="LaButti K.M."/>
            <person name="Lechner B.E."/>
            <person name="Liimatainen K."/>
            <person name="Lipzen A."/>
            <person name="Lukacs Z."/>
            <person name="Mihaltcheva S."/>
            <person name="Morgado L.N."/>
            <person name="Niskanen T."/>
            <person name="Noordeloos M.E."/>
            <person name="Ohm R.A."/>
            <person name="Ortiz-Santana B."/>
            <person name="Ovrebo C."/>
            <person name="Racz N."/>
            <person name="Riley R."/>
            <person name="Savchenko A."/>
            <person name="Shiryaev A."/>
            <person name="Soop K."/>
            <person name="Spirin V."/>
            <person name="Szebenyi C."/>
            <person name="Tomsovsky M."/>
            <person name="Tulloss R.E."/>
            <person name="Uehling J."/>
            <person name="Grigoriev I.V."/>
            <person name="Vagvolgyi C."/>
            <person name="Papp T."/>
            <person name="Martin F.M."/>
            <person name="Miettinen O."/>
            <person name="Hibbett D.S."/>
            <person name="Nagy L.G."/>
        </authorList>
    </citation>
    <scope>NUCLEOTIDE SEQUENCE [LARGE SCALE GENOMIC DNA]</scope>
    <source>
        <strain evidence="2 3">FP101781</strain>
    </source>
</reference>
<feature type="compositionally biased region" description="Polar residues" evidence="1">
    <location>
        <begin position="96"/>
        <end position="105"/>
    </location>
</feature>
<keyword evidence="3" id="KW-1185">Reference proteome</keyword>
<comment type="caution">
    <text evidence="2">The sequence shown here is derived from an EMBL/GenBank/DDBJ whole genome shotgun (WGS) entry which is preliminary data.</text>
</comment>
<evidence type="ECO:0000313" key="2">
    <source>
        <dbReference type="EMBL" id="TEB26017.1"/>
    </source>
</evidence>
<evidence type="ECO:0000256" key="1">
    <source>
        <dbReference type="SAM" id="MobiDB-lite"/>
    </source>
</evidence>
<feature type="compositionally biased region" description="Polar residues" evidence="1">
    <location>
        <begin position="140"/>
        <end position="149"/>
    </location>
</feature>
<feature type="compositionally biased region" description="Basic and acidic residues" evidence="1">
    <location>
        <begin position="58"/>
        <end position="69"/>
    </location>
</feature>
<dbReference type="AlphaFoldDB" id="A0A4Y7SVY5"/>
<name>A0A4Y7SVY5_COPMI</name>
<feature type="region of interest" description="Disordered" evidence="1">
    <location>
        <begin position="1"/>
        <end position="155"/>
    </location>
</feature>
<accession>A0A4Y7SVY5</accession>
<proteinExistence type="predicted"/>
<gene>
    <name evidence="2" type="ORF">FA13DRAFT_1713646</name>
</gene>
<dbReference type="Proteomes" id="UP000298030">
    <property type="component" value="Unassembled WGS sequence"/>
</dbReference>
<organism evidence="2 3">
    <name type="scientific">Coprinellus micaceus</name>
    <name type="common">Glistening ink-cap mushroom</name>
    <name type="synonym">Coprinus micaceus</name>
    <dbReference type="NCBI Taxonomy" id="71717"/>
    <lineage>
        <taxon>Eukaryota</taxon>
        <taxon>Fungi</taxon>
        <taxon>Dikarya</taxon>
        <taxon>Basidiomycota</taxon>
        <taxon>Agaricomycotina</taxon>
        <taxon>Agaricomycetes</taxon>
        <taxon>Agaricomycetidae</taxon>
        <taxon>Agaricales</taxon>
        <taxon>Agaricineae</taxon>
        <taxon>Psathyrellaceae</taxon>
        <taxon>Coprinellus</taxon>
    </lineage>
</organism>
<evidence type="ECO:0000313" key="3">
    <source>
        <dbReference type="Proteomes" id="UP000298030"/>
    </source>
</evidence>
<protein>
    <submittedName>
        <fullName evidence="2">Uncharacterized protein</fullName>
    </submittedName>
</protein>
<dbReference type="EMBL" id="QPFP01000052">
    <property type="protein sequence ID" value="TEB26017.1"/>
    <property type="molecule type" value="Genomic_DNA"/>
</dbReference>
<feature type="compositionally biased region" description="Basic and acidic residues" evidence="1">
    <location>
        <begin position="118"/>
        <end position="139"/>
    </location>
</feature>
<sequence>MASSSKGITPVDMDVDVEGDPPVGSSKSIDGDDGTPACVLQNTPDGAVSDGDTPGETRVVDADDREPKGTDQTAWHAEVVIQHITNRTCPGGHGTNAKSRNTSDGASHDPRPSVSGKVKGDYQRLHEQRVHAEKPRIWTDSRSTGTSGNDGLAKE</sequence>